<organism evidence="1 2">
    <name type="scientific">Araneus ventricosus</name>
    <name type="common">Orbweaver spider</name>
    <name type="synonym">Epeira ventricosa</name>
    <dbReference type="NCBI Taxonomy" id="182803"/>
    <lineage>
        <taxon>Eukaryota</taxon>
        <taxon>Metazoa</taxon>
        <taxon>Ecdysozoa</taxon>
        <taxon>Arthropoda</taxon>
        <taxon>Chelicerata</taxon>
        <taxon>Arachnida</taxon>
        <taxon>Araneae</taxon>
        <taxon>Araneomorphae</taxon>
        <taxon>Entelegynae</taxon>
        <taxon>Araneoidea</taxon>
        <taxon>Araneidae</taxon>
        <taxon>Araneus</taxon>
    </lineage>
</organism>
<dbReference type="EMBL" id="BGPR01164826">
    <property type="protein sequence ID" value="GBM09276.1"/>
    <property type="molecule type" value="Genomic_DNA"/>
</dbReference>
<accession>A0A4Y2CZG8</accession>
<feature type="non-terminal residue" evidence="1">
    <location>
        <position position="110"/>
    </location>
</feature>
<protein>
    <submittedName>
        <fullName evidence="1">Uncharacterized protein</fullName>
    </submittedName>
</protein>
<sequence>MSNSSSSDSGLYQSISTLHHCGARSLGNRVVAYHLCQTDNNITCLVPEFVHSIAAHLCRAPQLAAYRDLVARDQRDYVTSCVMKSLPVEKYKRQALKPRRVSWNLTCKQA</sequence>
<proteinExistence type="predicted"/>
<gene>
    <name evidence="1" type="ORF">AVEN_97927_1</name>
</gene>
<evidence type="ECO:0000313" key="1">
    <source>
        <dbReference type="EMBL" id="GBM09276.1"/>
    </source>
</evidence>
<dbReference type="OrthoDB" id="5958958at2759"/>
<evidence type="ECO:0000313" key="2">
    <source>
        <dbReference type="Proteomes" id="UP000499080"/>
    </source>
</evidence>
<reference evidence="1 2" key="1">
    <citation type="journal article" date="2019" name="Sci. Rep.">
        <title>Orb-weaving spider Araneus ventricosus genome elucidates the spidroin gene catalogue.</title>
        <authorList>
            <person name="Kono N."/>
            <person name="Nakamura H."/>
            <person name="Ohtoshi R."/>
            <person name="Moran D.A.P."/>
            <person name="Shinohara A."/>
            <person name="Yoshida Y."/>
            <person name="Fujiwara M."/>
            <person name="Mori M."/>
            <person name="Tomita M."/>
            <person name="Arakawa K."/>
        </authorList>
    </citation>
    <scope>NUCLEOTIDE SEQUENCE [LARGE SCALE GENOMIC DNA]</scope>
</reference>
<dbReference type="Proteomes" id="UP000499080">
    <property type="component" value="Unassembled WGS sequence"/>
</dbReference>
<dbReference type="AlphaFoldDB" id="A0A4Y2CZG8"/>
<name>A0A4Y2CZG8_ARAVE</name>
<comment type="caution">
    <text evidence="1">The sequence shown here is derived from an EMBL/GenBank/DDBJ whole genome shotgun (WGS) entry which is preliminary data.</text>
</comment>
<keyword evidence="2" id="KW-1185">Reference proteome</keyword>